<evidence type="ECO:0000256" key="2">
    <source>
        <dbReference type="SAM" id="Phobius"/>
    </source>
</evidence>
<dbReference type="InterPro" id="IPR029787">
    <property type="entry name" value="Nucleotide_cyclase"/>
</dbReference>
<feature type="transmembrane region" description="Helical" evidence="2">
    <location>
        <begin position="86"/>
        <end position="108"/>
    </location>
</feature>
<dbReference type="Proteomes" id="UP000464468">
    <property type="component" value="Chromosome"/>
</dbReference>
<name>A0A7Z2NXE3_9SPHN</name>
<dbReference type="Pfam" id="PF07695">
    <property type="entry name" value="7TMR-DISM_7TM"/>
    <property type="match status" value="1"/>
</dbReference>
<feature type="domain" description="GGDEF" evidence="3">
    <location>
        <begin position="339"/>
        <end position="470"/>
    </location>
</feature>
<organism evidence="4 5">
    <name type="scientific">Sphingomonas changnyeongensis</name>
    <dbReference type="NCBI Taxonomy" id="2698679"/>
    <lineage>
        <taxon>Bacteria</taxon>
        <taxon>Pseudomonadati</taxon>
        <taxon>Pseudomonadota</taxon>
        <taxon>Alphaproteobacteria</taxon>
        <taxon>Sphingomonadales</taxon>
        <taxon>Sphingomonadaceae</taxon>
        <taxon>Sphingomonas</taxon>
    </lineage>
</organism>
<dbReference type="PANTHER" id="PTHR45138:SF24">
    <property type="entry name" value="DIGUANYLATE CYCLASE DGCC-RELATED"/>
    <property type="match status" value="1"/>
</dbReference>
<dbReference type="AlphaFoldDB" id="A0A7Z2NXE3"/>
<gene>
    <name evidence="4" type="ORF">GVO57_13320</name>
</gene>
<sequence>MIVRSTRVAAIETVFHYADGATIRQSVREGDFGRRWRVGGTVTFDAPARAVPVSSIGIGFERPAWDRLLDIAVTGPPPMQAGMREALVIGAGLALLALSLIGNLLIAFAARRTPPVWNALWAGCVLAWALLWTQTLLFVAPAMAGTVSARLATLFSTSAIGCAIGFFLASAGGPISRRLRSAIAAVAVLVVLLGAIAAFCPGARLPMAASALNLTILSAAVGLTAICLWQWRRGNAQARDFLFSFTIPMLAVLWSIFADRGIAADDDGGMYLVLGACALQTVWLTGVVAVQLWAVRIERDAAQAESSLMTRLAVTDPLTGLLNRRGFVERVETLLLETSPVTLVLIDIDRFKRVNDRHGHDAGDAVLRAVAAALSWVPDARAIGRLGGEEFGLLAANLSPARAIEFANQARAAIAEEQVQAGDTFISVTASAGVSCVPAGTDFMTLYKAADRALYAAKDAGRDRAEIAPNLHAA</sequence>
<keyword evidence="2" id="KW-0812">Transmembrane</keyword>
<keyword evidence="2" id="KW-0472">Membrane</keyword>
<dbReference type="InterPro" id="IPR011623">
    <property type="entry name" value="7TMR_DISM_rcpt_extracell_dom1"/>
</dbReference>
<dbReference type="RefSeq" id="WP_160593634.1">
    <property type="nucleotide sequence ID" value="NZ_CP047895.1"/>
</dbReference>
<feature type="transmembrane region" description="Helical" evidence="2">
    <location>
        <begin position="181"/>
        <end position="199"/>
    </location>
</feature>
<dbReference type="SMART" id="SM00267">
    <property type="entry name" value="GGDEF"/>
    <property type="match status" value="1"/>
</dbReference>
<reference evidence="4 5" key="1">
    <citation type="submission" date="2020-01" db="EMBL/GenBank/DDBJ databases">
        <title>Sphingomonas sp. C33 whole genome sequece.</title>
        <authorList>
            <person name="Park C."/>
        </authorList>
    </citation>
    <scope>NUCLEOTIDE SEQUENCE [LARGE SCALE GENOMIC DNA]</scope>
    <source>
        <strain evidence="4 5">C33</strain>
    </source>
</reference>
<dbReference type="CDD" id="cd01949">
    <property type="entry name" value="GGDEF"/>
    <property type="match status" value="1"/>
</dbReference>
<dbReference type="SUPFAM" id="SSF55073">
    <property type="entry name" value="Nucleotide cyclase"/>
    <property type="match status" value="1"/>
</dbReference>
<dbReference type="PANTHER" id="PTHR45138">
    <property type="entry name" value="REGULATORY COMPONENTS OF SENSORY TRANSDUCTION SYSTEM"/>
    <property type="match status" value="1"/>
</dbReference>
<feature type="transmembrane region" description="Helical" evidence="2">
    <location>
        <begin position="149"/>
        <end position="169"/>
    </location>
</feature>
<keyword evidence="2" id="KW-1133">Transmembrane helix</keyword>
<dbReference type="FunFam" id="3.30.70.270:FF:000001">
    <property type="entry name" value="Diguanylate cyclase domain protein"/>
    <property type="match status" value="1"/>
</dbReference>
<evidence type="ECO:0000313" key="4">
    <source>
        <dbReference type="EMBL" id="QHL91598.1"/>
    </source>
</evidence>
<dbReference type="PROSITE" id="PS50887">
    <property type="entry name" value="GGDEF"/>
    <property type="match status" value="1"/>
</dbReference>
<feature type="transmembrane region" description="Helical" evidence="2">
    <location>
        <begin position="241"/>
        <end position="258"/>
    </location>
</feature>
<dbReference type="GO" id="GO:0005886">
    <property type="term" value="C:plasma membrane"/>
    <property type="evidence" value="ECO:0007669"/>
    <property type="project" value="TreeGrafter"/>
</dbReference>
<dbReference type="InterPro" id="IPR000160">
    <property type="entry name" value="GGDEF_dom"/>
</dbReference>
<dbReference type="Gene3D" id="3.30.70.270">
    <property type="match status" value="1"/>
</dbReference>
<feature type="transmembrane region" description="Helical" evidence="2">
    <location>
        <begin position="120"/>
        <end position="143"/>
    </location>
</feature>
<evidence type="ECO:0000256" key="1">
    <source>
        <dbReference type="ARBA" id="ARBA00012528"/>
    </source>
</evidence>
<feature type="transmembrane region" description="Helical" evidence="2">
    <location>
        <begin position="270"/>
        <end position="295"/>
    </location>
</feature>
<dbReference type="Pfam" id="PF00990">
    <property type="entry name" value="GGDEF"/>
    <property type="match status" value="1"/>
</dbReference>
<dbReference type="InterPro" id="IPR050469">
    <property type="entry name" value="Diguanylate_Cyclase"/>
</dbReference>
<feature type="transmembrane region" description="Helical" evidence="2">
    <location>
        <begin position="205"/>
        <end position="229"/>
    </location>
</feature>
<dbReference type="NCBIfam" id="TIGR00254">
    <property type="entry name" value="GGDEF"/>
    <property type="match status" value="1"/>
</dbReference>
<protein>
    <recommendedName>
        <fullName evidence="1">diguanylate cyclase</fullName>
        <ecNumber evidence="1">2.7.7.65</ecNumber>
    </recommendedName>
</protein>
<dbReference type="KEGG" id="schy:GVO57_13320"/>
<dbReference type="GO" id="GO:0052621">
    <property type="term" value="F:diguanylate cyclase activity"/>
    <property type="evidence" value="ECO:0007669"/>
    <property type="project" value="UniProtKB-EC"/>
</dbReference>
<evidence type="ECO:0000313" key="5">
    <source>
        <dbReference type="Proteomes" id="UP000464468"/>
    </source>
</evidence>
<evidence type="ECO:0000259" key="3">
    <source>
        <dbReference type="PROSITE" id="PS50887"/>
    </source>
</evidence>
<proteinExistence type="predicted"/>
<dbReference type="EC" id="2.7.7.65" evidence="1"/>
<dbReference type="GO" id="GO:1902201">
    <property type="term" value="P:negative regulation of bacterial-type flagellum-dependent cell motility"/>
    <property type="evidence" value="ECO:0007669"/>
    <property type="project" value="TreeGrafter"/>
</dbReference>
<keyword evidence="5" id="KW-1185">Reference proteome</keyword>
<dbReference type="EMBL" id="CP047895">
    <property type="protein sequence ID" value="QHL91598.1"/>
    <property type="molecule type" value="Genomic_DNA"/>
</dbReference>
<dbReference type="InterPro" id="IPR043128">
    <property type="entry name" value="Rev_trsase/Diguanyl_cyclase"/>
</dbReference>
<dbReference type="GO" id="GO:0043709">
    <property type="term" value="P:cell adhesion involved in single-species biofilm formation"/>
    <property type="evidence" value="ECO:0007669"/>
    <property type="project" value="TreeGrafter"/>
</dbReference>
<accession>A0A7Z2NXE3</accession>